<gene>
    <name evidence="2" type="ORF">CLV47_12640</name>
</gene>
<name>A0A2T0Z8V0_9ACTN</name>
<sequence length="116" mass="12128">MPIATVSNPLAATFDVSTVQTVSVIIIGVLVLLAVAALFIVRKIVSKVITIALVLALAVAVYIERDNLAECPKTCACSFFGLKLKIPDDSLAQKCKSAVSLGPIELQSLSAASERA</sequence>
<dbReference type="AlphaFoldDB" id="A0A2T0Z8V0"/>
<dbReference type="Proteomes" id="UP000237752">
    <property type="component" value="Unassembled WGS sequence"/>
</dbReference>
<evidence type="ECO:0000313" key="2">
    <source>
        <dbReference type="EMBL" id="PRZ32766.1"/>
    </source>
</evidence>
<evidence type="ECO:0000256" key="1">
    <source>
        <dbReference type="SAM" id="Phobius"/>
    </source>
</evidence>
<dbReference type="RefSeq" id="WP_106350959.1">
    <property type="nucleotide sequence ID" value="NZ_PVUE01000026.1"/>
</dbReference>
<organism evidence="2 3">
    <name type="scientific">Antricoccus suffuscus</name>
    <dbReference type="NCBI Taxonomy" id="1629062"/>
    <lineage>
        <taxon>Bacteria</taxon>
        <taxon>Bacillati</taxon>
        <taxon>Actinomycetota</taxon>
        <taxon>Actinomycetes</taxon>
        <taxon>Geodermatophilales</taxon>
        <taxon>Antricoccaceae</taxon>
        <taxon>Antricoccus</taxon>
    </lineage>
</organism>
<comment type="caution">
    <text evidence="2">The sequence shown here is derived from an EMBL/GenBank/DDBJ whole genome shotgun (WGS) entry which is preliminary data.</text>
</comment>
<feature type="transmembrane region" description="Helical" evidence="1">
    <location>
        <begin position="20"/>
        <end position="41"/>
    </location>
</feature>
<accession>A0A2T0Z8V0</accession>
<reference evidence="2 3" key="1">
    <citation type="submission" date="2018-03" db="EMBL/GenBank/DDBJ databases">
        <title>Genomic Encyclopedia of Archaeal and Bacterial Type Strains, Phase II (KMG-II): from individual species to whole genera.</title>
        <authorList>
            <person name="Goeker M."/>
        </authorList>
    </citation>
    <scope>NUCLEOTIDE SEQUENCE [LARGE SCALE GENOMIC DNA]</scope>
    <source>
        <strain evidence="2 3">DSM 100065</strain>
    </source>
</reference>
<keyword evidence="1" id="KW-1133">Transmembrane helix</keyword>
<dbReference type="EMBL" id="PVUE01000026">
    <property type="protein sequence ID" value="PRZ32766.1"/>
    <property type="molecule type" value="Genomic_DNA"/>
</dbReference>
<protein>
    <submittedName>
        <fullName evidence="2">Uncharacterized protein</fullName>
    </submittedName>
</protein>
<keyword evidence="3" id="KW-1185">Reference proteome</keyword>
<evidence type="ECO:0000313" key="3">
    <source>
        <dbReference type="Proteomes" id="UP000237752"/>
    </source>
</evidence>
<feature type="transmembrane region" description="Helical" evidence="1">
    <location>
        <begin position="48"/>
        <end position="63"/>
    </location>
</feature>
<keyword evidence="1" id="KW-0472">Membrane</keyword>
<proteinExistence type="predicted"/>
<keyword evidence="1" id="KW-0812">Transmembrane</keyword>